<dbReference type="Proteomes" id="UP000243525">
    <property type="component" value="Unassembled WGS sequence"/>
</dbReference>
<dbReference type="PROSITE" id="PS51257">
    <property type="entry name" value="PROKAR_LIPOPROTEIN"/>
    <property type="match status" value="1"/>
</dbReference>
<dbReference type="Pfam" id="PF14092">
    <property type="entry name" value="DUF4270"/>
    <property type="match status" value="1"/>
</dbReference>
<comment type="caution">
    <text evidence="1">The sequence shown here is derived from an EMBL/GenBank/DDBJ whole genome shotgun (WGS) entry which is preliminary data.</text>
</comment>
<accession>A0A2T5C3J1</accession>
<protein>
    <submittedName>
        <fullName evidence="1">Uncharacterized protein DUF4270</fullName>
    </submittedName>
</protein>
<sequence length="447" mass="48950">MNKFLIFAVIIAFMASCKNDAGSFTIGDDLVHSETTVVMSDSFRIALSTVVLDSVATSNPSTALVGKHSDPLLGTTEMNYYVNFDLSSNISQIVTGGSTTGVKKLDVLDSLTIKLPYSGFSVGDTTQLVTFNIYRLTDELEIPKALSAQYNTYSYPHEENPIGSLTFLPEPSKDSIEIRLDDALAEEIMQMVYDGATEIKSSDDFRTYLKGFVIAPDPSADVILGFDASSDGIQMKLYTYQVNATITEKETNFSVSSENTDFNAAQADREGTNFAMLNNQREAISSTQTGNVTSIQGSTGLYTKVNFPSLNSIYDYGESVLIRAELILVPSLDNDYRDLPSTLNFYETGRRNNLGSALATSTTTGATMAVSATLVSNYVTGEYYYYANISDYLKAELEGNYFDTTNGLLIGLPSTEQTYEASNLFIADGRANGLETKLNLYFLRYDN</sequence>
<name>A0A2T5C3J1_9BACT</name>
<evidence type="ECO:0000313" key="2">
    <source>
        <dbReference type="Proteomes" id="UP000243525"/>
    </source>
</evidence>
<proteinExistence type="predicted"/>
<dbReference type="OrthoDB" id="1092930at2"/>
<evidence type="ECO:0000313" key="1">
    <source>
        <dbReference type="EMBL" id="PTN09350.1"/>
    </source>
</evidence>
<organism evidence="1 2">
    <name type="scientific">Mangrovibacterium marinum</name>
    <dbReference type="NCBI Taxonomy" id="1639118"/>
    <lineage>
        <taxon>Bacteria</taxon>
        <taxon>Pseudomonadati</taxon>
        <taxon>Bacteroidota</taxon>
        <taxon>Bacteroidia</taxon>
        <taxon>Marinilabiliales</taxon>
        <taxon>Prolixibacteraceae</taxon>
        <taxon>Mangrovibacterium</taxon>
    </lineage>
</organism>
<gene>
    <name evidence="1" type="ORF">C8N47_105191</name>
</gene>
<dbReference type="RefSeq" id="WP_107821756.1">
    <property type="nucleotide sequence ID" value="NZ_OY782574.1"/>
</dbReference>
<keyword evidence="2" id="KW-1185">Reference proteome</keyword>
<dbReference type="InterPro" id="IPR025366">
    <property type="entry name" value="DUF4270"/>
</dbReference>
<dbReference type="EMBL" id="QAAD01000005">
    <property type="protein sequence ID" value="PTN09350.1"/>
    <property type="molecule type" value="Genomic_DNA"/>
</dbReference>
<reference evidence="1 2" key="1">
    <citation type="submission" date="2018-04" db="EMBL/GenBank/DDBJ databases">
        <title>Genomic Encyclopedia of Archaeal and Bacterial Type Strains, Phase II (KMG-II): from individual species to whole genera.</title>
        <authorList>
            <person name="Goeker M."/>
        </authorList>
    </citation>
    <scope>NUCLEOTIDE SEQUENCE [LARGE SCALE GENOMIC DNA]</scope>
    <source>
        <strain evidence="1 2">DSM 28823</strain>
    </source>
</reference>
<dbReference type="AlphaFoldDB" id="A0A2T5C3J1"/>